<evidence type="ECO:0000313" key="2">
    <source>
        <dbReference type="Proteomes" id="UP000324800"/>
    </source>
</evidence>
<dbReference type="EMBL" id="SNRW01006152">
    <property type="protein sequence ID" value="KAA6383624.1"/>
    <property type="molecule type" value="Genomic_DNA"/>
</dbReference>
<dbReference type="SUPFAM" id="SSF56672">
    <property type="entry name" value="DNA/RNA polymerases"/>
    <property type="match status" value="1"/>
</dbReference>
<dbReference type="AlphaFoldDB" id="A0A5J4VMD6"/>
<protein>
    <recommendedName>
        <fullName evidence="3">Reverse transcriptase domain-containing protein</fullName>
    </recommendedName>
</protein>
<name>A0A5J4VMD6_9EUKA</name>
<accession>A0A5J4VMD6</accession>
<evidence type="ECO:0000313" key="1">
    <source>
        <dbReference type="EMBL" id="KAA6383624.1"/>
    </source>
</evidence>
<dbReference type="Proteomes" id="UP000324800">
    <property type="component" value="Unassembled WGS sequence"/>
</dbReference>
<sequence>SGCYLIKEDCRSAGPSFGLVGRCARKTRSQIGPTKQYRRLQSCRELKQKGDWIFKIDPKTAFLHIPVDPQFKPFLGLTHKKKFFKYVAMRFDVKHALFTFLTVLFPMIRIIREHL</sequence>
<dbReference type="InterPro" id="IPR043502">
    <property type="entry name" value="DNA/RNA_pol_sf"/>
</dbReference>
<proteinExistence type="predicted"/>
<reference evidence="1 2" key="1">
    <citation type="submission" date="2019-03" db="EMBL/GenBank/DDBJ databases">
        <title>Single cell metagenomics reveals metabolic interactions within the superorganism composed of flagellate Streblomastix strix and complex community of Bacteroidetes bacteria on its surface.</title>
        <authorList>
            <person name="Treitli S.C."/>
            <person name="Kolisko M."/>
            <person name="Husnik F."/>
            <person name="Keeling P."/>
            <person name="Hampl V."/>
        </authorList>
    </citation>
    <scope>NUCLEOTIDE SEQUENCE [LARGE SCALE GENOMIC DNA]</scope>
    <source>
        <strain evidence="1">ST1C</strain>
    </source>
</reference>
<comment type="caution">
    <text evidence="1">The sequence shown here is derived from an EMBL/GenBank/DDBJ whole genome shotgun (WGS) entry which is preliminary data.</text>
</comment>
<evidence type="ECO:0008006" key="3">
    <source>
        <dbReference type="Google" id="ProtNLM"/>
    </source>
</evidence>
<dbReference type="OrthoDB" id="3067625at2759"/>
<gene>
    <name evidence="1" type="ORF">EZS28_020846</name>
</gene>
<feature type="non-terminal residue" evidence="1">
    <location>
        <position position="1"/>
    </location>
</feature>
<organism evidence="1 2">
    <name type="scientific">Streblomastix strix</name>
    <dbReference type="NCBI Taxonomy" id="222440"/>
    <lineage>
        <taxon>Eukaryota</taxon>
        <taxon>Metamonada</taxon>
        <taxon>Preaxostyla</taxon>
        <taxon>Oxymonadida</taxon>
        <taxon>Streblomastigidae</taxon>
        <taxon>Streblomastix</taxon>
    </lineage>
</organism>